<dbReference type="AlphaFoldDB" id="A0A024VHA9"/>
<dbReference type="Proteomes" id="UP000030656">
    <property type="component" value="Unassembled WGS sequence"/>
</dbReference>
<evidence type="ECO:0000313" key="2">
    <source>
        <dbReference type="Proteomes" id="UP000030656"/>
    </source>
</evidence>
<accession>A0A024VHA9</accession>
<dbReference type="EMBL" id="KI928027">
    <property type="protein sequence ID" value="ETW28104.1"/>
    <property type="molecule type" value="Genomic_DNA"/>
</dbReference>
<proteinExistence type="predicted"/>
<name>A0A024VHA9_PLAFA</name>
<evidence type="ECO:0000313" key="1">
    <source>
        <dbReference type="EMBL" id="ETW28104.1"/>
    </source>
</evidence>
<sequence length="62" mass="7571">MVSFKIIKLVDDNIFFILKTDIRYCYSKNCIILFFKQIKFNKPHFYFVLHIIQVIWIDKPGN</sequence>
<protein>
    <submittedName>
        <fullName evidence="1">Uncharacterized protein</fullName>
    </submittedName>
</protein>
<gene>
    <name evidence="1" type="ORF">PFFCH_04455</name>
</gene>
<reference evidence="1 2" key="1">
    <citation type="submission" date="2013-02" db="EMBL/GenBank/DDBJ databases">
        <title>The Genome Annotation of Plasmodium falciparum FCH/4.</title>
        <authorList>
            <consortium name="The Broad Institute Genome Sequencing Platform"/>
            <consortium name="The Broad Institute Genome Sequencing Center for Infectious Disease"/>
            <person name="Neafsey D."/>
            <person name="Hoffman S."/>
            <person name="Volkman S."/>
            <person name="Rosenthal P."/>
            <person name="Walker B."/>
            <person name="Young S.K."/>
            <person name="Zeng Q."/>
            <person name="Gargeya S."/>
            <person name="Fitzgerald M."/>
            <person name="Haas B."/>
            <person name="Abouelleil A."/>
            <person name="Allen A.W."/>
            <person name="Alvarado L."/>
            <person name="Arachchi H.M."/>
            <person name="Berlin A.M."/>
            <person name="Chapman S.B."/>
            <person name="Gainer-Dewar J."/>
            <person name="Goldberg J."/>
            <person name="Griggs A."/>
            <person name="Gujja S."/>
            <person name="Hansen M."/>
            <person name="Howarth C."/>
            <person name="Imamovic A."/>
            <person name="Ireland A."/>
            <person name="Larimer J."/>
            <person name="McCowan C."/>
            <person name="Murphy C."/>
            <person name="Pearson M."/>
            <person name="Poon T.W."/>
            <person name="Priest M."/>
            <person name="Roberts A."/>
            <person name="Saif S."/>
            <person name="Shea T."/>
            <person name="Sisk P."/>
            <person name="Sykes S."/>
            <person name="Wortman J."/>
            <person name="Nusbaum C."/>
            <person name="Birren B."/>
        </authorList>
    </citation>
    <scope>NUCLEOTIDE SEQUENCE [LARGE SCALE GENOMIC DNA]</scope>
    <source>
        <strain evidence="1 2">FCH/4</strain>
    </source>
</reference>
<dbReference type="OrthoDB" id="369546at2759"/>
<reference evidence="1 2" key="2">
    <citation type="submission" date="2013-02" db="EMBL/GenBank/DDBJ databases">
        <title>The Genome Sequence of Plasmodium falciparum FCH/4.</title>
        <authorList>
            <consortium name="The Broad Institute Genome Sequencing Platform"/>
            <consortium name="The Broad Institute Genome Sequencing Center for Infectious Disease"/>
            <person name="Neafsey D."/>
            <person name="Cheeseman I."/>
            <person name="Volkman S."/>
            <person name="Adams J."/>
            <person name="Walker B."/>
            <person name="Young S.K."/>
            <person name="Zeng Q."/>
            <person name="Gargeya S."/>
            <person name="Fitzgerald M."/>
            <person name="Haas B."/>
            <person name="Abouelleil A."/>
            <person name="Alvarado L."/>
            <person name="Arachchi H.M."/>
            <person name="Berlin A.M."/>
            <person name="Chapman S.B."/>
            <person name="Dewar J."/>
            <person name="Goldberg J."/>
            <person name="Griggs A."/>
            <person name="Gujja S."/>
            <person name="Hansen M."/>
            <person name="Howarth C."/>
            <person name="Imamovic A."/>
            <person name="Larimer J."/>
            <person name="McCowan C."/>
            <person name="Murphy C."/>
            <person name="Neiman D."/>
            <person name="Pearson M."/>
            <person name="Priest M."/>
            <person name="Roberts A."/>
            <person name="Saif S."/>
            <person name="Shea T."/>
            <person name="Sisk P."/>
            <person name="Sykes S."/>
            <person name="Wortman J."/>
            <person name="Nusbaum C."/>
            <person name="Birren B."/>
        </authorList>
    </citation>
    <scope>NUCLEOTIDE SEQUENCE [LARGE SCALE GENOMIC DNA]</scope>
    <source>
        <strain evidence="1 2">FCH/4</strain>
    </source>
</reference>
<organism evidence="1 2">
    <name type="scientific">Plasmodium falciparum FCH/4</name>
    <dbReference type="NCBI Taxonomy" id="1036724"/>
    <lineage>
        <taxon>Eukaryota</taxon>
        <taxon>Sar</taxon>
        <taxon>Alveolata</taxon>
        <taxon>Apicomplexa</taxon>
        <taxon>Aconoidasida</taxon>
        <taxon>Haemosporida</taxon>
        <taxon>Plasmodiidae</taxon>
        <taxon>Plasmodium</taxon>
        <taxon>Plasmodium (Laverania)</taxon>
    </lineage>
</organism>